<reference evidence="1 2" key="1">
    <citation type="journal article" date="2015" name="Antonie Van Leeuwenhoek">
        <title>Prauserella endophytica sp. nov., an endophytic actinobacterium isolated from Tamarix taklamakanensis.</title>
        <authorList>
            <person name="Liu J.M."/>
            <person name="Habden X."/>
            <person name="Guo L."/>
            <person name="Tuo L."/>
            <person name="Jiang Z.K."/>
            <person name="Liu S.W."/>
            <person name="Liu X.F."/>
            <person name="Chen L."/>
            <person name="Li R.F."/>
            <person name="Zhang Y.Q."/>
            <person name="Sun C.H."/>
        </authorList>
    </citation>
    <scope>NUCLEOTIDE SEQUENCE [LARGE SCALE GENOMIC DNA]</scope>
    <source>
        <strain evidence="1 2">CGMCC 4.7182</strain>
    </source>
</reference>
<comment type="caution">
    <text evidence="1">The sequence shown here is derived from an EMBL/GenBank/DDBJ whole genome shotgun (WGS) entry which is preliminary data.</text>
</comment>
<sequence>MPNNTNDPRTVYVVDPTADPGLLPEIVVRQFVEKGCTVTGLVIDPADAQQMLYGTVTRPDGTFAGSYYPADPVRGERWRVVTPDGKHYHAPSEYNAVDALLNGIGA</sequence>
<accession>A0ABY2RUE4</accession>
<dbReference type="Proteomes" id="UP000309992">
    <property type="component" value="Unassembled WGS sequence"/>
</dbReference>
<keyword evidence="2" id="KW-1185">Reference proteome</keyword>
<organism evidence="1 2">
    <name type="scientific">Prauserella endophytica</name>
    <dbReference type="NCBI Taxonomy" id="1592324"/>
    <lineage>
        <taxon>Bacteria</taxon>
        <taxon>Bacillati</taxon>
        <taxon>Actinomycetota</taxon>
        <taxon>Actinomycetes</taxon>
        <taxon>Pseudonocardiales</taxon>
        <taxon>Pseudonocardiaceae</taxon>
        <taxon>Prauserella</taxon>
        <taxon>Prauserella coralliicola group</taxon>
    </lineage>
</organism>
<name>A0ABY2RUE4_9PSEU</name>
<dbReference type="RefSeq" id="WP_137097145.1">
    <property type="nucleotide sequence ID" value="NZ_SWMS01000033.1"/>
</dbReference>
<protein>
    <recommendedName>
        <fullName evidence="3">Glyoxalase</fullName>
    </recommendedName>
</protein>
<proteinExistence type="predicted"/>
<evidence type="ECO:0000313" key="2">
    <source>
        <dbReference type="Proteomes" id="UP000309992"/>
    </source>
</evidence>
<evidence type="ECO:0008006" key="3">
    <source>
        <dbReference type="Google" id="ProtNLM"/>
    </source>
</evidence>
<evidence type="ECO:0000313" key="1">
    <source>
        <dbReference type="EMBL" id="TKG60940.1"/>
    </source>
</evidence>
<dbReference type="EMBL" id="SWMS01000033">
    <property type="protein sequence ID" value="TKG60940.1"/>
    <property type="molecule type" value="Genomic_DNA"/>
</dbReference>
<gene>
    <name evidence="1" type="ORF">FCN18_34485</name>
</gene>